<dbReference type="AlphaFoldDB" id="A0A9N9D4D5"/>
<dbReference type="Gene3D" id="4.10.60.10">
    <property type="entry name" value="Zinc finger, CCHC-type"/>
    <property type="match status" value="1"/>
</dbReference>
<name>A0A9N9D4D5_9GLOM</name>
<dbReference type="PANTHER" id="PTHR15503:SF22">
    <property type="entry name" value="TRANSPOSON TY3-I GAG POLYPROTEIN"/>
    <property type="match status" value="1"/>
</dbReference>
<dbReference type="PROSITE" id="PS50158">
    <property type="entry name" value="ZF_CCHC"/>
    <property type="match status" value="1"/>
</dbReference>
<dbReference type="OrthoDB" id="2431547at2759"/>
<protein>
    <submittedName>
        <fullName evidence="3">7435_t:CDS:1</fullName>
    </submittedName>
</protein>
<keyword evidence="1" id="KW-0479">Metal-binding</keyword>
<dbReference type="Proteomes" id="UP000789572">
    <property type="component" value="Unassembled WGS sequence"/>
</dbReference>
<dbReference type="InterPro" id="IPR001878">
    <property type="entry name" value="Znf_CCHC"/>
</dbReference>
<comment type="caution">
    <text evidence="3">The sequence shown here is derived from an EMBL/GenBank/DDBJ whole genome shotgun (WGS) entry which is preliminary data.</text>
</comment>
<dbReference type="SUPFAM" id="SSF57756">
    <property type="entry name" value="Retrovirus zinc finger-like domains"/>
    <property type="match status" value="1"/>
</dbReference>
<keyword evidence="1" id="KW-0863">Zinc-finger</keyword>
<sequence>MGALDQVTYYTDGLKPATRMEVAYRAPETLAAAIEYAIRKNFNNNSKKKFKKGTCYKCGITEHYARECKKAGKAKVASIEEKPVASTLKIEEIEFTNIEENKKRLYLEPTTLQEFKLKLLPFNDMMLFLRSLDPTNAELFAVYLDTPNNNKNESEPEVQKLITQYKDIFSKTLPDHLPPKRSLDQAIELTPGAEPPHRPIYRLSYDETNELKK</sequence>
<evidence type="ECO:0000256" key="1">
    <source>
        <dbReference type="PROSITE-ProRule" id="PRU00047"/>
    </source>
</evidence>
<proteinExistence type="predicted"/>
<dbReference type="GO" id="GO:0008270">
    <property type="term" value="F:zinc ion binding"/>
    <property type="evidence" value="ECO:0007669"/>
    <property type="project" value="UniProtKB-KW"/>
</dbReference>
<reference evidence="3" key="1">
    <citation type="submission" date="2021-06" db="EMBL/GenBank/DDBJ databases">
        <authorList>
            <person name="Kallberg Y."/>
            <person name="Tangrot J."/>
            <person name="Rosling A."/>
        </authorList>
    </citation>
    <scope>NUCLEOTIDE SEQUENCE</scope>
    <source>
        <strain evidence="3">IA702</strain>
    </source>
</reference>
<dbReference type="GO" id="GO:0003676">
    <property type="term" value="F:nucleic acid binding"/>
    <property type="evidence" value="ECO:0007669"/>
    <property type="project" value="InterPro"/>
</dbReference>
<gene>
    <name evidence="3" type="ORF">POCULU_LOCUS8466</name>
</gene>
<accession>A0A9N9D4D5</accession>
<dbReference type="InterPro" id="IPR036875">
    <property type="entry name" value="Znf_CCHC_sf"/>
</dbReference>
<dbReference type="InterPro" id="IPR032567">
    <property type="entry name" value="RTL1-rel"/>
</dbReference>
<organism evidence="3 4">
    <name type="scientific">Paraglomus occultum</name>
    <dbReference type="NCBI Taxonomy" id="144539"/>
    <lineage>
        <taxon>Eukaryota</taxon>
        <taxon>Fungi</taxon>
        <taxon>Fungi incertae sedis</taxon>
        <taxon>Mucoromycota</taxon>
        <taxon>Glomeromycotina</taxon>
        <taxon>Glomeromycetes</taxon>
        <taxon>Paraglomerales</taxon>
        <taxon>Paraglomeraceae</taxon>
        <taxon>Paraglomus</taxon>
    </lineage>
</organism>
<keyword evidence="1" id="KW-0862">Zinc</keyword>
<keyword evidence="4" id="KW-1185">Reference proteome</keyword>
<evidence type="ECO:0000313" key="3">
    <source>
        <dbReference type="EMBL" id="CAG8621998.1"/>
    </source>
</evidence>
<evidence type="ECO:0000313" key="4">
    <source>
        <dbReference type="Proteomes" id="UP000789572"/>
    </source>
</evidence>
<dbReference type="PANTHER" id="PTHR15503">
    <property type="entry name" value="LDOC1 RELATED"/>
    <property type="match status" value="1"/>
</dbReference>
<dbReference type="Pfam" id="PF00098">
    <property type="entry name" value="zf-CCHC"/>
    <property type="match status" value="1"/>
</dbReference>
<evidence type="ECO:0000259" key="2">
    <source>
        <dbReference type="PROSITE" id="PS50158"/>
    </source>
</evidence>
<feature type="domain" description="CCHC-type" evidence="2">
    <location>
        <begin position="55"/>
        <end position="70"/>
    </location>
</feature>
<dbReference type="SMART" id="SM00343">
    <property type="entry name" value="ZnF_C2HC"/>
    <property type="match status" value="1"/>
</dbReference>
<dbReference type="EMBL" id="CAJVPJ010002465">
    <property type="protein sequence ID" value="CAG8621998.1"/>
    <property type="molecule type" value="Genomic_DNA"/>
</dbReference>